<evidence type="ECO:0000256" key="1">
    <source>
        <dbReference type="SAM" id="SignalP"/>
    </source>
</evidence>
<feature type="chain" id="PRO_5030611084" evidence="1">
    <location>
        <begin position="22"/>
        <end position="134"/>
    </location>
</feature>
<dbReference type="Proteomes" id="UP000528286">
    <property type="component" value="Unassembled WGS sequence"/>
</dbReference>
<dbReference type="AlphaFoldDB" id="A0A7W6NKH9"/>
<proteinExistence type="predicted"/>
<protein>
    <submittedName>
        <fullName evidence="2">Uncharacterized protein</fullName>
    </submittedName>
</protein>
<sequence>MKIRTLLASALLFVAPGLALADPVGTWKISGTNLETNEPYEGTITIERVGGVYRAEWDIDGKKLSGIGLGGKLVGSDFTVGPASADDNVISLGYTQDEATGMGIYLNMPDGTWQGVWTAGDSEKSHPEKWTKAE</sequence>
<keyword evidence="1" id="KW-0732">Signal</keyword>
<dbReference type="EMBL" id="JACIEZ010000003">
    <property type="protein sequence ID" value="MBB4064898.1"/>
    <property type="molecule type" value="Genomic_DNA"/>
</dbReference>
<evidence type="ECO:0000313" key="3">
    <source>
        <dbReference type="Proteomes" id="UP000528286"/>
    </source>
</evidence>
<feature type="signal peptide" evidence="1">
    <location>
        <begin position="1"/>
        <end position="21"/>
    </location>
</feature>
<keyword evidence="3" id="KW-1185">Reference proteome</keyword>
<organism evidence="2 3">
    <name type="scientific">Gellertiella hungarica</name>
    <dbReference type="NCBI Taxonomy" id="1572859"/>
    <lineage>
        <taxon>Bacteria</taxon>
        <taxon>Pseudomonadati</taxon>
        <taxon>Pseudomonadota</taxon>
        <taxon>Alphaproteobacteria</taxon>
        <taxon>Hyphomicrobiales</taxon>
        <taxon>Rhizobiaceae</taxon>
        <taxon>Gellertiella</taxon>
    </lineage>
</organism>
<gene>
    <name evidence="2" type="ORF">GGR23_002085</name>
</gene>
<name>A0A7W6NKH9_9HYPH</name>
<reference evidence="2 3" key="1">
    <citation type="submission" date="2020-08" db="EMBL/GenBank/DDBJ databases">
        <title>Genomic Encyclopedia of Type Strains, Phase IV (KMG-IV): sequencing the most valuable type-strain genomes for metagenomic binning, comparative biology and taxonomic classification.</title>
        <authorList>
            <person name="Goeker M."/>
        </authorList>
    </citation>
    <scope>NUCLEOTIDE SEQUENCE [LARGE SCALE GENOMIC DNA]</scope>
    <source>
        <strain evidence="2 3">DSM 29853</strain>
    </source>
</reference>
<dbReference type="RefSeq" id="WP_183366191.1">
    <property type="nucleotide sequence ID" value="NZ_JACIEZ010000003.1"/>
</dbReference>
<comment type="caution">
    <text evidence="2">The sequence shown here is derived from an EMBL/GenBank/DDBJ whole genome shotgun (WGS) entry which is preliminary data.</text>
</comment>
<accession>A0A7W6NKH9</accession>
<evidence type="ECO:0000313" key="2">
    <source>
        <dbReference type="EMBL" id="MBB4064898.1"/>
    </source>
</evidence>